<dbReference type="CDD" id="cd02549">
    <property type="entry name" value="Peptidase_C39A"/>
    <property type="match status" value="1"/>
</dbReference>
<dbReference type="RefSeq" id="WP_012636882.1">
    <property type="nucleotide sequence ID" value="NC_011901.1"/>
</dbReference>
<dbReference type="Pfam" id="PF13529">
    <property type="entry name" value="Peptidase_C39_2"/>
    <property type="match status" value="1"/>
</dbReference>
<name>B8GUN2_THISH</name>
<dbReference type="HOGENOM" id="CLU_069114_0_0_6"/>
<keyword evidence="3" id="KW-1185">Reference proteome</keyword>
<dbReference type="NCBIfam" id="NF033920">
    <property type="entry name" value="C39_PA2778_fam"/>
    <property type="match status" value="1"/>
</dbReference>
<dbReference type="Proteomes" id="UP000002383">
    <property type="component" value="Chromosome"/>
</dbReference>
<evidence type="ECO:0000259" key="1">
    <source>
        <dbReference type="Pfam" id="PF13529"/>
    </source>
</evidence>
<accession>B8GUN2</accession>
<proteinExistence type="predicted"/>
<dbReference type="AlphaFoldDB" id="B8GUN2"/>
<reference evidence="2 3" key="1">
    <citation type="journal article" date="2011" name="Stand. Genomic Sci.">
        <title>Complete genome sequence of 'Thioalkalivibrio sulfidophilus' HL-EbGr7.</title>
        <authorList>
            <person name="Muyzer G."/>
            <person name="Sorokin D.Y."/>
            <person name="Mavromatis K."/>
            <person name="Lapidus A."/>
            <person name="Clum A."/>
            <person name="Ivanova N."/>
            <person name="Pati A."/>
            <person name="d'Haeseleer P."/>
            <person name="Woyke T."/>
            <person name="Kyrpides N.C."/>
        </authorList>
    </citation>
    <scope>NUCLEOTIDE SEQUENCE [LARGE SCALE GENOMIC DNA]</scope>
    <source>
        <strain evidence="2 3">HL-EbGR7</strain>
    </source>
</reference>
<dbReference type="InterPro" id="IPR039563">
    <property type="entry name" value="Peptidase_C39_single_dom"/>
</dbReference>
<dbReference type="SMART" id="SM00028">
    <property type="entry name" value="TPR"/>
    <property type="match status" value="3"/>
</dbReference>
<dbReference type="InterPro" id="IPR039564">
    <property type="entry name" value="Peptidase_C39-like"/>
</dbReference>
<evidence type="ECO:0000313" key="2">
    <source>
        <dbReference type="EMBL" id="ACL71393.1"/>
    </source>
</evidence>
<dbReference type="eggNOG" id="COG3271">
    <property type="taxonomic scope" value="Bacteria"/>
</dbReference>
<dbReference type="Gene3D" id="3.90.70.10">
    <property type="entry name" value="Cysteine proteinases"/>
    <property type="match status" value="1"/>
</dbReference>
<dbReference type="InterPro" id="IPR019734">
    <property type="entry name" value="TPR_rpt"/>
</dbReference>
<dbReference type="Pfam" id="PF13432">
    <property type="entry name" value="TPR_16"/>
    <property type="match status" value="1"/>
</dbReference>
<dbReference type="SUPFAM" id="SSF48452">
    <property type="entry name" value="TPR-like"/>
    <property type="match status" value="1"/>
</dbReference>
<feature type="domain" description="Peptidase C39-like" evidence="1">
    <location>
        <begin position="54"/>
        <end position="158"/>
    </location>
</feature>
<protein>
    <submittedName>
        <fullName evidence="2">TPR repeat-containing protein</fullName>
    </submittedName>
</protein>
<dbReference type="KEGG" id="tgr:Tgr7_0294"/>
<sequence precursor="true">MPRSARDARQVAGVFFSLLLVALLGAGCATAPQSKQLARGAPPDLPEQVELTHVPFFPQEDYQCGPAALATVLVDLGVDTHPDALVSEVYIPERQGSLQTEMLAAARARGLVAYPLNPRLEDVLREVAAGHPVLVFQNLGVNFAPYWHYAVVIGYDLPAREIVLRSGTIERHVNSFSRFERTWRRGERWAFITLPPDQVPATGEALPWLRAANNLEQIGRTEAAAVAYETATRQWPEQPISWIALGNLRYAQGELAASESAFRALIEHQPEAHAGWNNLAHVLKAQGCGEQARQAARCAVALAPDNAQYRQTLVTMDGAEVTRTCAPLHCPLPTQALAP</sequence>
<evidence type="ECO:0000313" key="3">
    <source>
        <dbReference type="Proteomes" id="UP000002383"/>
    </source>
</evidence>
<organism evidence="2 3">
    <name type="scientific">Thioalkalivibrio sulfidiphilus (strain HL-EbGR7)</name>
    <dbReference type="NCBI Taxonomy" id="396588"/>
    <lineage>
        <taxon>Bacteria</taxon>
        <taxon>Pseudomonadati</taxon>
        <taxon>Pseudomonadota</taxon>
        <taxon>Gammaproteobacteria</taxon>
        <taxon>Chromatiales</taxon>
        <taxon>Ectothiorhodospiraceae</taxon>
        <taxon>Thioalkalivibrio</taxon>
    </lineage>
</organism>
<dbReference type="PROSITE" id="PS51257">
    <property type="entry name" value="PROKAR_LIPOPROTEIN"/>
    <property type="match status" value="1"/>
</dbReference>
<dbReference type="STRING" id="396588.Tgr7_0294"/>
<gene>
    <name evidence="2" type="ordered locus">Tgr7_0294</name>
</gene>
<dbReference type="Gene3D" id="1.25.40.10">
    <property type="entry name" value="Tetratricopeptide repeat domain"/>
    <property type="match status" value="1"/>
</dbReference>
<dbReference type="InterPro" id="IPR011990">
    <property type="entry name" value="TPR-like_helical_dom_sf"/>
</dbReference>
<dbReference type="OrthoDB" id="5611441at2"/>
<dbReference type="EMBL" id="CP001339">
    <property type="protein sequence ID" value="ACL71393.1"/>
    <property type="molecule type" value="Genomic_DNA"/>
</dbReference>